<accession>X5DXB3</accession>
<dbReference type="Proteomes" id="UP000023703">
    <property type="component" value="Chromosome"/>
</dbReference>
<dbReference type="Gene3D" id="3.40.430.10">
    <property type="entry name" value="Dihydrofolate Reductase, subunit A"/>
    <property type="match status" value="1"/>
</dbReference>
<dbReference type="STRING" id="1404245.CGLY_14010"/>
<dbReference type="SUPFAM" id="SSF53597">
    <property type="entry name" value="Dihydrofolate reductase-like"/>
    <property type="match status" value="1"/>
</dbReference>
<dbReference type="eggNOG" id="COG0262">
    <property type="taxonomic scope" value="Bacteria"/>
</dbReference>
<dbReference type="OrthoDB" id="7342392at2"/>
<evidence type="ECO:0000313" key="2">
    <source>
        <dbReference type="EMBL" id="AHW65242.1"/>
    </source>
</evidence>
<dbReference type="InterPro" id="IPR050765">
    <property type="entry name" value="Riboflavin_Biosynth_HTPR"/>
</dbReference>
<protein>
    <submittedName>
        <fullName evidence="2">Bacterial bifunctional deaminase-reductase protein</fullName>
    </submittedName>
</protein>
<dbReference type="GO" id="GO:0008703">
    <property type="term" value="F:5-amino-6-(5-phosphoribosylamino)uracil reductase activity"/>
    <property type="evidence" value="ECO:0007669"/>
    <property type="project" value="InterPro"/>
</dbReference>
<sequence length="196" mass="21032">MGRVVVVNFISIDGVIQSPLSPEEDRDGGFESGGWVPPYSDGTVDAFMEDATLGAAGMLLGRRSYEILSTAWSGADDSEPAVAAMNRMPKYVVSSTLDHLEWQNSHLLTGDLTSVITDVKDSTDGDLVVFGSGSLVRGLAERDLIGEYRLLLFPIILGEGKRMFDDRGALARFELSDSVVASGGVVILTYTRRAPA</sequence>
<evidence type="ECO:0000259" key="1">
    <source>
        <dbReference type="Pfam" id="PF01872"/>
    </source>
</evidence>
<name>X5DXB3_9CORY</name>
<dbReference type="EMBL" id="CP006842">
    <property type="protein sequence ID" value="AHW65242.1"/>
    <property type="molecule type" value="Genomic_DNA"/>
</dbReference>
<dbReference type="PANTHER" id="PTHR38011:SF2">
    <property type="entry name" value="BIFUNCTIONAL DEAMINASE-REDUCTASE DOMAIN PROTEIN"/>
    <property type="match status" value="1"/>
</dbReference>
<dbReference type="InterPro" id="IPR002734">
    <property type="entry name" value="RibDG_C"/>
</dbReference>
<dbReference type="Pfam" id="PF01872">
    <property type="entry name" value="RibD_C"/>
    <property type="match status" value="1"/>
</dbReference>
<reference evidence="2 3" key="1">
    <citation type="journal article" date="2015" name="Int. J. Syst. Evol. Microbiol.">
        <title>Revisiting Corynebacterium glyciniphilum (ex Kubota et al., 1972) sp. nov., nom. rev., isolated from putrefied banana.</title>
        <authorList>
            <person name="Al-Dilaimi A."/>
            <person name="Bednarz H."/>
            <person name="Lomker A."/>
            <person name="Niehaus K."/>
            <person name="Kalinowski J."/>
            <person name="Ruckert C."/>
        </authorList>
    </citation>
    <scope>NUCLEOTIDE SEQUENCE [LARGE SCALE GENOMIC DNA]</scope>
    <source>
        <strain evidence="2">AJ 3170</strain>
    </source>
</reference>
<dbReference type="KEGG" id="cgy:CGLY_14010"/>
<organism evidence="2 3">
    <name type="scientific">Corynebacterium glyciniphilum AJ 3170</name>
    <dbReference type="NCBI Taxonomy" id="1404245"/>
    <lineage>
        <taxon>Bacteria</taxon>
        <taxon>Bacillati</taxon>
        <taxon>Actinomycetota</taxon>
        <taxon>Actinomycetes</taxon>
        <taxon>Mycobacteriales</taxon>
        <taxon>Corynebacteriaceae</taxon>
        <taxon>Corynebacterium</taxon>
    </lineage>
</organism>
<evidence type="ECO:0000313" key="3">
    <source>
        <dbReference type="Proteomes" id="UP000023703"/>
    </source>
</evidence>
<dbReference type="GO" id="GO:0009231">
    <property type="term" value="P:riboflavin biosynthetic process"/>
    <property type="evidence" value="ECO:0007669"/>
    <property type="project" value="InterPro"/>
</dbReference>
<dbReference type="HOGENOM" id="CLU_043966_1_0_11"/>
<proteinExistence type="predicted"/>
<dbReference type="InterPro" id="IPR024072">
    <property type="entry name" value="DHFR-like_dom_sf"/>
</dbReference>
<dbReference type="AlphaFoldDB" id="X5DXB3"/>
<dbReference type="RefSeq" id="WP_052540266.1">
    <property type="nucleotide sequence ID" value="NZ_CP006842.1"/>
</dbReference>
<dbReference type="PANTHER" id="PTHR38011">
    <property type="entry name" value="DIHYDROFOLATE REDUCTASE FAMILY PROTEIN (AFU_ORTHOLOGUE AFUA_8G06820)"/>
    <property type="match status" value="1"/>
</dbReference>
<feature type="domain" description="Bacterial bifunctional deaminase-reductase C-terminal" evidence="1">
    <location>
        <begin position="4"/>
        <end position="186"/>
    </location>
</feature>
<keyword evidence="3" id="KW-1185">Reference proteome</keyword>
<gene>
    <name evidence="2" type="ORF">CGLY_14010</name>
</gene>